<evidence type="ECO:0000256" key="6">
    <source>
        <dbReference type="HAMAP-Rule" id="MF_00687"/>
    </source>
</evidence>
<evidence type="ECO:0000256" key="2">
    <source>
        <dbReference type="ARBA" id="ARBA00008086"/>
    </source>
</evidence>
<dbReference type="UniPathway" id="UPA00545">
    <property type="reaction ID" value="UER00826"/>
</dbReference>
<gene>
    <name evidence="6 7" type="primary">kduI</name>
    <name evidence="7" type="ORF">GCM10010102_20560</name>
</gene>
<dbReference type="GO" id="GO:0045490">
    <property type="term" value="P:pectin catabolic process"/>
    <property type="evidence" value="ECO:0007669"/>
    <property type="project" value="UniProtKB-UniRule"/>
</dbReference>
<feature type="binding site" evidence="6">
    <location>
        <position position="198"/>
    </location>
    <ligand>
        <name>Zn(2+)</name>
        <dbReference type="ChEBI" id="CHEBI:29105"/>
    </ligand>
</feature>
<comment type="catalytic activity">
    <reaction evidence="1 6">
        <text>5-dehydro-4-deoxy-D-glucuronate = 3-deoxy-D-glycero-2,5-hexodiulosonate</text>
        <dbReference type="Rhea" id="RHEA:23896"/>
        <dbReference type="ChEBI" id="CHEBI:17117"/>
        <dbReference type="ChEBI" id="CHEBI:29071"/>
        <dbReference type="EC" id="5.3.1.17"/>
    </reaction>
</comment>
<dbReference type="GO" id="GO:0042840">
    <property type="term" value="P:D-glucuronate catabolic process"/>
    <property type="evidence" value="ECO:0007669"/>
    <property type="project" value="TreeGrafter"/>
</dbReference>
<organism evidence="7 8">
    <name type="scientific">Promicromonospora citrea</name>
    <dbReference type="NCBI Taxonomy" id="43677"/>
    <lineage>
        <taxon>Bacteria</taxon>
        <taxon>Bacillati</taxon>
        <taxon>Actinomycetota</taxon>
        <taxon>Actinomycetes</taxon>
        <taxon>Micrococcales</taxon>
        <taxon>Promicromonosporaceae</taxon>
        <taxon>Promicromonospora</taxon>
    </lineage>
</organism>
<evidence type="ECO:0000256" key="5">
    <source>
        <dbReference type="ARBA" id="ARBA00023235"/>
    </source>
</evidence>
<dbReference type="AlphaFoldDB" id="A0A8H9GGJ0"/>
<evidence type="ECO:0000256" key="4">
    <source>
        <dbReference type="ARBA" id="ARBA00022833"/>
    </source>
</evidence>
<comment type="cofactor">
    <cofactor evidence="6">
        <name>Zn(2+)</name>
        <dbReference type="ChEBI" id="CHEBI:29105"/>
    </cofactor>
    <text evidence="6">Binds 1 zinc ion per subunit.</text>
</comment>
<dbReference type="GO" id="GO:0019698">
    <property type="term" value="P:D-galacturonate catabolic process"/>
    <property type="evidence" value="ECO:0007669"/>
    <property type="project" value="TreeGrafter"/>
</dbReference>
<feature type="binding site" evidence="6">
    <location>
        <position position="245"/>
    </location>
    <ligand>
        <name>Zn(2+)</name>
        <dbReference type="ChEBI" id="CHEBI:29105"/>
    </ligand>
</feature>
<accession>A0A8H9GGJ0</accession>
<comment type="caution">
    <text evidence="7">The sequence shown here is derived from an EMBL/GenBank/DDBJ whole genome shotgun (WGS) entry which is preliminary data.</text>
</comment>
<dbReference type="NCBIfam" id="NF002091">
    <property type="entry name" value="PRK00924.1"/>
    <property type="match status" value="1"/>
</dbReference>
<protein>
    <recommendedName>
        <fullName evidence="6">4-deoxy-L-threo-5-hexosulose-uronate ketol-isomerase</fullName>
        <ecNumber evidence="6">5.3.1.17</ecNumber>
    </recommendedName>
    <alternativeName>
        <fullName evidence="6">5-keto-4-deoxyuronate isomerase</fullName>
    </alternativeName>
    <alternativeName>
        <fullName evidence="6">DKI isomerase</fullName>
    </alternativeName>
</protein>
<comment type="similarity">
    <text evidence="2 6">Belongs to the KduI family.</text>
</comment>
<dbReference type="Pfam" id="PF04962">
    <property type="entry name" value="KduI"/>
    <property type="match status" value="1"/>
</dbReference>
<dbReference type="GO" id="GO:0008697">
    <property type="term" value="F:4-deoxy-L-threo-5-hexosulose-uronate ketol-isomerase activity"/>
    <property type="evidence" value="ECO:0007669"/>
    <property type="project" value="UniProtKB-UniRule"/>
</dbReference>
<dbReference type="EC" id="5.3.1.17" evidence="6"/>
<evidence type="ECO:0000256" key="3">
    <source>
        <dbReference type="ARBA" id="ARBA00022723"/>
    </source>
</evidence>
<dbReference type="Gene3D" id="2.60.120.520">
    <property type="entry name" value="pectin degrading enzyme 5-keto 4- deoxyuronate isomerase, domain 1"/>
    <property type="match status" value="1"/>
</dbReference>
<reference evidence="7" key="2">
    <citation type="submission" date="2020-09" db="EMBL/GenBank/DDBJ databases">
        <authorList>
            <person name="Sun Q."/>
            <person name="Ohkuma M."/>
        </authorList>
    </citation>
    <scope>NUCLEOTIDE SEQUENCE</scope>
    <source>
        <strain evidence="7">JCM 3051</strain>
    </source>
</reference>
<dbReference type="PANTHER" id="PTHR38461:SF1">
    <property type="entry name" value="4-DEOXY-L-THREO-5-HEXOSULOSE-URONATE KETOL-ISOMERASE"/>
    <property type="match status" value="1"/>
</dbReference>
<dbReference type="GO" id="GO:0008270">
    <property type="term" value="F:zinc ion binding"/>
    <property type="evidence" value="ECO:0007669"/>
    <property type="project" value="UniProtKB-UniRule"/>
</dbReference>
<evidence type="ECO:0000313" key="8">
    <source>
        <dbReference type="Proteomes" id="UP000655589"/>
    </source>
</evidence>
<dbReference type="InterPro" id="IPR027449">
    <property type="entry name" value="KduI_N"/>
</dbReference>
<keyword evidence="5 6" id="KW-0413">Isomerase</keyword>
<dbReference type="InterPro" id="IPR021120">
    <property type="entry name" value="KduI/IolB_isomerase"/>
</dbReference>
<dbReference type="InterPro" id="IPR007045">
    <property type="entry name" value="KduI"/>
</dbReference>
<feature type="binding site" evidence="6">
    <location>
        <position position="196"/>
    </location>
    <ligand>
        <name>Zn(2+)</name>
        <dbReference type="ChEBI" id="CHEBI:29105"/>
    </ligand>
</feature>
<keyword evidence="8" id="KW-1185">Reference proteome</keyword>
<dbReference type="Proteomes" id="UP000655589">
    <property type="component" value="Unassembled WGS sequence"/>
</dbReference>
<feature type="binding site" evidence="6">
    <location>
        <position position="203"/>
    </location>
    <ligand>
        <name>Zn(2+)</name>
        <dbReference type="ChEBI" id="CHEBI:29105"/>
    </ligand>
</feature>
<proteinExistence type="inferred from homology"/>
<dbReference type="RefSeq" id="WP_212759685.1">
    <property type="nucleotide sequence ID" value="NZ_BMPT01000007.1"/>
</dbReference>
<dbReference type="Gene3D" id="2.60.120.10">
    <property type="entry name" value="Jelly Rolls"/>
    <property type="match status" value="1"/>
</dbReference>
<dbReference type="InterPro" id="IPR011051">
    <property type="entry name" value="RmlC_Cupin_sf"/>
</dbReference>
<dbReference type="EMBL" id="BMPT01000007">
    <property type="protein sequence ID" value="GGM24859.1"/>
    <property type="molecule type" value="Genomic_DNA"/>
</dbReference>
<evidence type="ECO:0000313" key="7">
    <source>
        <dbReference type="EMBL" id="GGM24859.1"/>
    </source>
</evidence>
<comment type="pathway">
    <text evidence="6">Glycan metabolism; pectin degradation; 2-dehydro-3-deoxy-D-gluconate from pectin: step 4/5.</text>
</comment>
<sequence>MRGDFVIQVRYSTSPSSAETATTADLRESFLVPDLFVPGEVHGTYTHDDRLVVGGAVPGADELELPAWSEVLGTGSHLEGRELGVINVGGTGHVVVGDEKFELDHLDGLFVGRGSEVSFGGADAAFYFVSAPAHATYPTRLLRNAEVEPVALGSAETANERSLYRYVWGQDVKSSVLQLGVTVIAPGSVWNTVPPHLHDRRTEIYCYVDLDEDARVFHLMGEPGATRHLVVRNREAVISPPWSIHAGAGTGSYAFIWAMAGENNVYTDLSPVALEDL</sequence>
<dbReference type="CDD" id="cd20294">
    <property type="entry name" value="cupin_KduI_N"/>
    <property type="match status" value="1"/>
</dbReference>
<dbReference type="SUPFAM" id="SSF51182">
    <property type="entry name" value="RmlC-like cupins"/>
    <property type="match status" value="1"/>
</dbReference>
<reference evidence="7" key="1">
    <citation type="journal article" date="2014" name="Int. J. Syst. Evol. Microbiol.">
        <title>Complete genome sequence of Corynebacterium casei LMG S-19264T (=DSM 44701T), isolated from a smear-ripened cheese.</title>
        <authorList>
            <consortium name="US DOE Joint Genome Institute (JGI-PGF)"/>
            <person name="Walter F."/>
            <person name="Albersmeier A."/>
            <person name="Kalinowski J."/>
            <person name="Ruckert C."/>
        </authorList>
    </citation>
    <scope>NUCLEOTIDE SEQUENCE</scope>
    <source>
        <strain evidence="7">JCM 3051</strain>
    </source>
</reference>
<dbReference type="InterPro" id="IPR014710">
    <property type="entry name" value="RmlC-like_jellyroll"/>
</dbReference>
<dbReference type="HAMAP" id="MF_00687">
    <property type="entry name" value="KduI"/>
    <property type="match status" value="1"/>
</dbReference>
<evidence type="ECO:0000256" key="1">
    <source>
        <dbReference type="ARBA" id="ARBA00000552"/>
    </source>
</evidence>
<comment type="function">
    <text evidence="6">Catalyzes the isomerization of 5-dehydro-4-deoxy-D-glucuronate to 3-deoxy-D-glycero-2,5-hexodiulosonate.</text>
</comment>
<keyword evidence="4 6" id="KW-0862">Zinc</keyword>
<keyword evidence="3 6" id="KW-0479">Metal-binding</keyword>
<dbReference type="CDD" id="cd20491">
    <property type="entry name" value="cupin_KduI_C"/>
    <property type="match status" value="1"/>
</dbReference>
<name>A0A8H9GGJ0_9MICO</name>
<dbReference type="PANTHER" id="PTHR38461">
    <property type="entry name" value="4-DEOXY-L-THREO-5-HEXOSULOSE-URONATE KETOL-ISOMERASE"/>
    <property type="match status" value="1"/>
</dbReference>